<dbReference type="InterPro" id="IPR050173">
    <property type="entry name" value="ABC_transporter_C-like"/>
</dbReference>
<dbReference type="InterPro" id="IPR003439">
    <property type="entry name" value="ABC_transporter-like_ATP-bd"/>
</dbReference>
<comment type="subcellular location">
    <subcellularLocation>
        <location evidence="1">Vacuole membrane</location>
        <topology evidence="1">Multi-pass membrane protein</topology>
    </subcellularLocation>
</comment>
<feature type="region of interest" description="Disordered" evidence="9">
    <location>
        <begin position="975"/>
        <end position="996"/>
    </location>
</feature>
<feature type="transmembrane region" description="Helical" evidence="10">
    <location>
        <begin position="181"/>
        <end position="204"/>
    </location>
</feature>
<dbReference type="PROSITE" id="PS50929">
    <property type="entry name" value="ABC_TM1F"/>
    <property type="match status" value="2"/>
</dbReference>
<dbReference type="InterPro" id="IPR003593">
    <property type="entry name" value="AAA+_ATPase"/>
</dbReference>
<evidence type="ECO:0000313" key="13">
    <source>
        <dbReference type="EMBL" id="CEQ40462.1"/>
    </source>
</evidence>
<feature type="transmembrane region" description="Helical" evidence="10">
    <location>
        <begin position="1196"/>
        <end position="1229"/>
    </location>
</feature>
<dbReference type="GO" id="GO:0016887">
    <property type="term" value="F:ATP hydrolysis activity"/>
    <property type="evidence" value="ECO:0007669"/>
    <property type="project" value="InterPro"/>
</dbReference>
<evidence type="ECO:0000256" key="2">
    <source>
        <dbReference type="ARBA" id="ARBA00022448"/>
    </source>
</evidence>
<feature type="region of interest" description="Disordered" evidence="9">
    <location>
        <begin position="1657"/>
        <end position="1678"/>
    </location>
</feature>
<evidence type="ECO:0000313" key="14">
    <source>
        <dbReference type="Proteomes" id="UP000243876"/>
    </source>
</evidence>
<dbReference type="Pfam" id="PF00664">
    <property type="entry name" value="ABC_membrane"/>
    <property type="match status" value="3"/>
</dbReference>
<dbReference type="CDD" id="cd03250">
    <property type="entry name" value="ABCC_MRP_domain1"/>
    <property type="match status" value="1"/>
</dbReference>
<dbReference type="FunFam" id="3.40.50.300:FF:000163">
    <property type="entry name" value="Multidrug resistance-associated protein member 4"/>
    <property type="match status" value="1"/>
</dbReference>
<dbReference type="InterPro" id="IPR011527">
    <property type="entry name" value="ABC1_TM_dom"/>
</dbReference>
<dbReference type="InterPro" id="IPR017871">
    <property type="entry name" value="ABC_transporter-like_CS"/>
</dbReference>
<dbReference type="EMBL" id="CENE01000006">
    <property type="protein sequence ID" value="CEQ40462.1"/>
    <property type="molecule type" value="Genomic_DNA"/>
</dbReference>
<proteinExistence type="predicted"/>
<evidence type="ECO:0000256" key="9">
    <source>
        <dbReference type="SAM" id="MobiDB-lite"/>
    </source>
</evidence>
<protein>
    <submittedName>
        <fullName evidence="13">SPOSA6832_02085-mRNA-1:cds</fullName>
    </submittedName>
</protein>
<evidence type="ECO:0000259" key="12">
    <source>
        <dbReference type="PROSITE" id="PS50929"/>
    </source>
</evidence>
<dbReference type="Pfam" id="PF24357">
    <property type="entry name" value="TMD0_ABC"/>
    <property type="match status" value="1"/>
</dbReference>
<feature type="transmembrane region" description="Helical" evidence="10">
    <location>
        <begin position="39"/>
        <end position="57"/>
    </location>
</feature>
<dbReference type="SUPFAM" id="SSF52540">
    <property type="entry name" value="P-loop containing nucleoside triphosphate hydrolases"/>
    <property type="match status" value="2"/>
</dbReference>
<dbReference type="Gene3D" id="3.40.50.300">
    <property type="entry name" value="P-loop containing nucleotide triphosphate hydrolases"/>
    <property type="match status" value="2"/>
</dbReference>
<dbReference type="Pfam" id="PF00005">
    <property type="entry name" value="ABC_tran"/>
    <property type="match status" value="2"/>
</dbReference>
<dbReference type="InterPro" id="IPR036640">
    <property type="entry name" value="ABC1_TM_sf"/>
</dbReference>
<feature type="domain" description="ABC transporter" evidence="11">
    <location>
        <begin position="1399"/>
        <end position="1648"/>
    </location>
</feature>
<keyword evidence="3 10" id="KW-0812">Transmembrane</keyword>
<keyword evidence="5" id="KW-0547">Nucleotide-binding</keyword>
<dbReference type="CDD" id="cd18595">
    <property type="entry name" value="ABC_6TM_MRP1_2_3_6_D1_like"/>
    <property type="match status" value="1"/>
</dbReference>
<name>A0A0D6EKB6_SPOSA</name>
<keyword evidence="14" id="KW-1185">Reference proteome</keyword>
<feature type="transmembrane region" description="Helical" evidence="10">
    <location>
        <begin position="78"/>
        <end position="99"/>
    </location>
</feature>
<dbReference type="GO" id="GO:0000329">
    <property type="term" value="C:fungal-type vacuole membrane"/>
    <property type="evidence" value="ECO:0007669"/>
    <property type="project" value="UniProtKB-ARBA"/>
</dbReference>
<keyword evidence="4" id="KW-0677">Repeat</keyword>
<keyword evidence="7 10" id="KW-1133">Transmembrane helix</keyword>
<evidence type="ECO:0000256" key="6">
    <source>
        <dbReference type="ARBA" id="ARBA00022840"/>
    </source>
</evidence>
<evidence type="ECO:0000256" key="1">
    <source>
        <dbReference type="ARBA" id="ARBA00004128"/>
    </source>
</evidence>
<feature type="transmembrane region" description="Helical" evidence="10">
    <location>
        <begin position="668"/>
        <end position="686"/>
    </location>
</feature>
<dbReference type="PANTHER" id="PTHR24223:SF443">
    <property type="entry name" value="MULTIDRUG-RESISTANCE LIKE PROTEIN 1, ISOFORM I"/>
    <property type="match status" value="1"/>
</dbReference>
<dbReference type="InterPro" id="IPR056227">
    <property type="entry name" value="TMD0_ABC"/>
</dbReference>
<evidence type="ECO:0000259" key="11">
    <source>
        <dbReference type="PROSITE" id="PS50893"/>
    </source>
</evidence>
<gene>
    <name evidence="13" type="primary">SPOSA6832_02085</name>
</gene>
<feature type="transmembrane region" description="Helical" evidence="10">
    <location>
        <begin position="348"/>
        <end position="369"/>
    </location>
</feature>
<keyword evidence="2" id="KW-0813">Transport</keyword>
<evidence type="ECO:0000256" key="7">
    <source>
        <dbReference type="ARBA" id="ARBA00022989"/>
    </source>
</evidence>
<feature type="transmembrane region" description="Helical" evidence="10">
    <location>
        <begin position="148"/>
        <end position="169"/>
    </location>
</feature>
<feature type="transmembrane region" description="Helical" evidence="10">
    <location>
        <begin position="449"/>
        <end position="471"/>
    </location>
</feature>
<dbReference type="FunFam" id="1.20.1560.10:FF:000001">
    <property type="entry name" value="ATP-binding cassette subfamily C member 1"/>
    <property type="match status" value="1"/>
</dbReference>
<dbReference type="GO" id="GO:0005524">
    <property type="term" value="F:ATP binding"/>
    <property type="evidence" value="ECO:0007669"/>
    <property type="project" value="UniProtKB-KW"/>
</dbReference>
<feature type="transmembrane region" description="Helical" evidence="10">
    <location>
        <begin position="1155"/>
        <end position="1176"/>
    </location>
</feature>
<evidence type="ECO:0000256" key="3">
    <source>
        <dbReference type="ARBA" id="ARBA00022692"/>
    </source>
</evidence>
<sequence length="1678" mass="186122">MDVLGVPAEYWWNSFCSEPPFDPVNWDIRPCTQATTLSLIPTLVLFIVGGHAFPGLWRRYRSGETRQLSRQGKAAYGLKLALLAALVLVQVGYLIVVAVEAYRAGRGGLSVFSDARFPFALVGLVAYLFAHALLTASHPLLRHSSTPLLWWSLLAILYNLVGLRSALIAPVHPHALHGTSLALFIFLVVRLSLLGSFFALELLGPQGWEGMGWRDFVPFVEPQGKIRLSEEGDAIREGAAVEGDGEVWEQPECPRLTANIFQRLTFSWMTPMMKMGYKKFLTEEDLWSLPPDDTAHALSERLERAWAARCARVAHKTHNEPVTSAQVPAYSVVPADGKASKKTKRPSLFGALMSAYGGPFLVAAVFKLLQDCLSFTQPQLLKRLLRFVSTYNTPDAEPAFHGYTIAFAMFVCAVTQTILLHCYFARVFETGMRFRGGLISLIYKKGPFALFHPFVFSKILTCFFSLLYPVVAVARLSLALVLSPAERGGRMTGDIVNLQSTDATRLNDVTTSGVFQITLAFISLYGLLGWSMFVGVAVMIASIPLTGMIARYVGNLQRKTIVTRRLMDWGRRYQTKLQRRQMKNKDQRTSIMSEILNNIRSIKLYAWENSFAQRLFDVRNNQELQLLKKMGYLSAASNYLWSFTPFAVAFSSFAVYAMFSGQPLTSEIVFPAITLFQLLSPSRRVLLPRRVLRVPRSSHRFPHGQRAPGRRRDDRHPAPRAQAWRRARFGRSPAGAEVENTLEDISLSVKKGELIAVVGKVGAGKSSLLSAVLGEMNKIDGHVTVRGSVAYCAQQPWIMGVSCLLPFFVSSTFLTTSKFLVGGTVKSNITFGYKFEKEFYDLVIEACALKEDLNILPNGDETEVGERGISLSGGQKARVALARAVYARADIYLLDDPLSAVDAHVGRHLFDRVIGPTGLLKDKARLLCTNAIPFCEQADELIFLRRGVILERGTYSSAIQGDTELSRLLLEFGKSADKDDSDSDTAAESGSGDETIAVVEPEQDEAKLDAEDLAVKLKLEKSTALMHRAIPVPVDQQKLETLKMLKRSTRPQEKREQGSVKWSVYKEYIAANGYIGVFLYIFTIVLQQVLNIAKDVWLKQWSQHNAETGDNGNVFFYLTIYGIIGSSASIAMFINGILLYSLCVIRSAKIMHDRMFNAVIRSPMLFFETTPLGTILNRFSRDIDVIDSALARVFGGFFRTLAGVFGMVAVISSSAPAFLLILAPVLFIYKRIQTYYLATSRELKRLDATTKSPIFASFQETLGGVSTIRAYRQMQRFIAENEARVDRNQEAFFPSINCNRWLAVRLEFLGSIIIVSTAVLAVFTLVQTNNVNAGVVGLMLSYALSTTQTLNWIVRSATEVETNIVSVERVQEYITLPSEAPLEIPDKKPAEEWPQAGSIKFDHVAARYRQGLDLVLKDVSFEIKGGEKVGGKGRMLTLAGPEQSLRSNRCRKEFPDDGAPFALPDSLSMVLYRVIEAESGTVSIDGVDVRQIGLHDLRSRLSIIPQDSQCFEGTLRANLDPSGQSSDAQLWAALEQCRLKEHVESMDGKLDAKIDEGGSNLSSGQRQLMCLGVLDEATAAVDVESDREIQLIIRKEFAAATTFTIAHRINTILDSDKVLVMDKGRVAEFDSPAALLQRKDSIFYSLALEAGLIRSGANTPRSGARTPRSGMMTPARRD</sequence>
<evidence type="ECO:0000256" key="5">
    <source>
        <dbReference type="ARBA" id="ARBA00022741"/>
    </source>
</evidence>
<feature type="region of interest" description="Disordered" evidence="9">
    <location>
        <begin position="698"/>
        <end position="721"/>
    </location>
</feature>
<keyword evidence="6" id="KW-0067">ATP-binding</keyword>
<dbReference type="InterPro" id="IPR027417">
    <property type="entry name" value="P-loop_NTPase"/>
</dbReference>
<dbReference type="Proteomes" id="UP000243876">
    <property type="component" value="Unassembled WGS sequence"/>
</dbReference>
<feature type="transmembrane region" description="Helical" evidence="10">
    <location>
        <begin position="119"/>
        <end position="136"/>
    </location>
</feature>
<feature type="transmembrane region" description="Helical" evidence="10">
    <location>
        <begin position="403"/>
        <end position="428"/>
    </location>
</feature>
<dbReference type="Gene3D" id="1.20.1560.10">
    <property type="entry name" value="ABC transporter type 1, transmembrane domain"/>
    <property type="match status" value="2"/>
</dbReference>
<feature type="domain" description="ABC transmembrane type-1" evidence="12">
    <location>
        <begin position="1078"/>
        <end position="1362"/>
    </location>
</feature>
<organism evidence="13 14">
    <name type="scientific">Sporidiobolus salmonicolor</name>
    <name type="common">Yeast-like fungus</name>
    <name type="synonym">Sporobolomyces salmonicolor</name>
    <dbReference type="NCBI Taxonomy" id="5005"/>
    <lineage>
        <taxon>Eukaryota</taxon>
        <taxon>Fungi</taxon>
        <taxon>Dikarya</taxon>
        <taxon>Basidiomycota</taxon>
        <taxon>Pucciniomycotina</taxon>
        <taxon>Microbotryomycetes</taxon>
        <taxon>Sporidiobolales</taxon>
        <taxon>Sporidiobolaceae</taxon>
        <taxon>Sporobolomyces</taxon>
    </lineage>
</organism>
<accession>A0A0D6EKB6</accession>
<feature type="domain" description="ABC transmembrane type-1" evidence="12">
    <location>
        <begin position="361"/>
        <end position="680"/>
    </location>
</feature>
<keyword evidence="8 10" id="KW-0472">Membrane</keyword>
<reference evidence="14" key="1">
    <citation type="submission" date="2015-02" db="EMBL/GenBank/DDBJ databases">
        <authorList>
            <person name="Gon?alves P."/>
        </authorList>
    </citation>
    <scope>NUCLEOTIDE SEQUENCE [LARGE SCALE GENOMIC DNA]</scope>
</reference>
<dbReference type="CDD" id="cd03244">
    <property type="entry name" value="ABCC_MRP_domain2"/>
    <property type="match status" value="1"/>
</dbReference>
<dbReference type="PROSITE" id="PS50893">
    <property type="entry name" value="ABC_TRANSPORTER_2"/>
    <property type="match status" value="2"/>
</dbReference>
<evidence type="ECO:0000256" key="4">
    <source>
        <dbReference type="ARBA" id="ARBA00022737"/>
    </source>
</evidence>
<feature type="non-terminal residue" evidence="13">
    <location>
        <position position="1"/>
    </location>
</feature>
<feature type="transmembrane region" description="Helical" evidence="10">
    <location>
        <begin position="1114"/>
        <end position="1143"/>
    </location>
</feature>
<feature type="domain" description="ABC transporter" evidence="11">
    <location>
        <begin position="724"/>
        <end position="971"/>
    </location>
</feature>
<feature type="transmembrane region" description="Helical" evidence="10">
    <location>
        <begin position="638"/>
        <end position="656"/>
    </location>
</feature>
<dbReference type="GO" id="GO:0140359">
    <property type="term" value="F:ABC-type transporter activity"/>
    <property type="evidence" value="ECO:0007669"/>
    <property type="project" value="InterPro"/>
</dbReference>
<feature type="transmembrane region" description="Helical" evidence="10">
    <location>
        <begin position="1069"/>
        <end position="1090"/>
    </location>
</feature>
<dbReference type="PANTHER" id="PTHR24223">
    <property type="entry name" value="ATP-BINDING CASSETTE SUB-FAMILY C"/>
    <property type="match status" value="1"/>
</dbReference>
<feature type="transmembrane region" description="Helical" evidence="10">
    <location>
        <begin position="1308"/>
        <end position="1326"/>
    </location>
</feature>
<evidence type="ECO:0000256" key="10">
    <source>
        <dbReference type="SAM" id="Phobius"/>
    </source>
</evidence>
<dbReference type="CDD" id="cd18603">
    <property type="entry name" value="ABC_6TM_MRP1_2_3_6_D2_like"/>
    <property type="match status" value="1"/>
</dbReference>
<evidence type="ECO:0000256" key="8">
    <source>
        <dbReference type="ARBA" id="ARBA00023136"/>
    </source>
</evidence>
<dbReference type="SUPFAM" id="SSF90123">
    <property type="entry name" value="ABC transporter transmembrane region"/>
    <property type="match status" value="2"/>
</dbReference>
<dbReference type="OrthoDB" id="6500128at2759"/>
<dbReference type="PROSITE" id="PS00211">
    <property type="entry name" value="ABC_TRANSPORTER_1"/>
    <property type="match status" value="1"/>
</dbReference>
<dbReference type="SMART" id="SM00382">
    <property type="entry name" value="AAA"/>
    <property type="match status" value="1"/>
</dbReference>